<proteinExistence type="predicted"/>
<evidence type="ECO:0000313" key="2">
    <source>
        <dbReference type="EMBL" id="MBB6647470.1"/>
    </source>
</evidence>
<feature type="region of interest" description="Disordered" evidence="1">
    <location>
        <begin position="1"/>
        <end position="93"/>
    </location>
</feature>
<dbReference type="RefSeq" id="WP_185193842.1">
    <property type="nucleotide sequence ID" value="NZ_JACKXD010000005.1"/>
</dbReference>
<evidence type="ECO:0000256" key="1">
    <source>
        <dbReference type="SAM" id="MobiDB-lite"/>
    </source>
</evidence>
<organism evidence="2 3">
    <name type="scientific">Halobellus ruber</name>
    <dbReference type="NCBI Taxonomy" id="2761102"/>
    <lineage>
        <taxon>Archaea</taxon>
        <taxon>Methanobacteriati</taxon>
        <taxon>Methanobacteriota</taxon>
        <taxon>Stenosarchaea group</taxon>
        <taxon>Halobacteria</taxon>
        <taxon>Halobacteriales</taxon>
        <taxon>Haloferacaceae</taxon>
        <taxon>Halobellus</taxon>
    </lineage>
</organism>
<sequence>MTPTDRNVEHMTGNEGVKKGERFEPAEENRREIDIEDQGQAIDAEEEVNPDVAPVDGKDIDPGPEGVGAQEATQKSGRAPTKILDEDADSADE</sequence>
<dbReference type="EMBL" id="JACKXD010000005">
    <property type="protein sequence ID" value="MBB6647470.1"/>
    <property type="molecule type" value="Genomic_DNA"/>
</dbReference>
<evidence type="ECO:0000313" key="3">
    <source>
        <dbReference type="Proteomes" id="UP000546257"/>
    </source>
</evidence>
<dbReference type="Proteomes" id="UP000546257">
    <property type="component" value="Unassembled WGS sequence"/>
</dbReference>
<accession>A0A7J9SKI6</accession>
<protein>
    <submittedName>
        <fullName evidence="2">Uncharacterized protein</fullName>
    </submittedName>
</protein>
<feature type="compositionally biased region" description="Basic and acidic residues" evidence="1">
    <location>
        <begin position="16"/>
        <end position="33"/>
    </location>
</feature>
<name>A0A7J9SKI6_9EURY</name>
<keyword evidence="3" id="KW-1185">Reference proteome</keyword>
<gene>
    <name evidence="2" type="ORF">H5V44_14450</name>
</gene>
<reference evidence="2 3" key="1">
    <citation type="submission" date="2020-08" db="EMBL/GenBank/DDBJ databases">
        <authorList>
            <person name="Seo M.-J."/>
        </authorList>
    </citation>
    <scope>NUCLEOTIDE SEQUENCE [LARGE SCALE GENOMIC DNA]</scope>
    <source>
        <strain evidence="2 3">MBLA0160</strain>
    </source>
</reference>
<comment type="caution">
    <text evidence="2">The sequence shown here is derived from an EMBL/GenBank/DDBJ whole genome shotgun (WGS) entry which is preliminary data.</text>
</comment>
<dbReference type="AlphaFoldDB" id="A0A7J9SKI6"/>